<dbReference type="OrthoDB" id="9761875at2"/>
<sequence>MQGDLIETGSEVRLRTAFLELGWSRENGALVVLARPGGLNVLGHGPLHTGLDIALGHGTGWTAVRSFPRFLWHTLAKRDDALEVMIAIGLGPLKVREYYTLRGDLVERSVQIENVGLDAVRIYGLRFWLPNVRVGNPQQCRVEAPGNSVRPRVSLDLASTQRRDALPRRVFAPGLRGGGAFEPAPTQGLGLLAMHGGLPDQTLLCWYDSLTDAALPFVEGTPGWVDAVSFAHEVGVVGALEANERLEVGAQYLLLLDEAWPIARERFAQVTCPDVYGPQVDRFERTAIYTTSAALHGGLAALAHEVDRLADLGIGTLVLRPIHTDDSQADAFSDLATLAPAQGTDADLRYLVARAHERAVKVILDLPLQGCTPSSRYVHEHPDWFVRDEMGRLAWSEPEHVPAVSRHPGAVAYPGGYYLDWHNSEVQQLLFDHVCHLADTFQLDGFRALGPYSPFANWKRSMPGHASDHALVPLTWLSHVRRTFAEQGWAFTLFSTHAGAASSAVCDAVYDYAAHHMFVHTALQRMEAAELGVYLDDLFQTRPWGAARIGFTESHDTARINPLADGLRGSRLSRMMLAGMVICGFIPSLWMSQERHDEVFVQALLKLWQAEPALRYGRTLFRDVRCDRSQVMIVIREYAGRRLLGVMHTGALPITATIELPGRWKRGKLVDRLGLAPFGAPSSEAASIRQLELAPFGVYCFEL</sequence>
<dbReference type="RefSeq" id="WP_097654486.1">
    <property type="nucleotide sequence ID" value="NZ_LYXE01000148.1"/>
</dbReference>
<proteinExistence type="predicted"/>
<comment type="caution">
    <text evidence="2">The sequence shown here is derived from an EMBL/GenBank/DDBJ whole genome shotgun (WGS) entry which is preliminary data.</text>
</comment>
<dbReference type="GO" id="GO:0009313">
    <property type="term" value="P:oligosaccharide catabolic process"/>
    <property type="evidence" value="ECO:0007669"/>
    <property type="project" value="TreeGrafter"/>
</dbReference>
<dbReference type="InterPro" id="IPR017853">
    <property type="entry name" value="GH"/>
</dbReference>
<dbReference type="SMART" id="SM00642">
    <property type="entry name" value="Aamy"/>
    <property type="match status" value="1"/>
</dbReference>
<dbReference type="Proteomes" id="UP000220922">
    <property type="component" value="Unassembled WGS sequence"/>
</dbReference>
<accession>A0A2H3L575</accession>
<evidence type="ECO:0000259" key="1">
    <source>
        <dbReference type="SMART" id="SM00642"/>
    </source>
</evidence>
<name>A0A2H3L575_9CHLR</name>
<feature type="domain" description="Glycosyl hydrolase family 13 catalytic" evidence="1">
    <location>
        <begin position="274"/>
        <end position="622"/>
    </location>
</feature>
<dbReference type="GO" id="GO:0004556">
    <property type="term" value="F:alpha-amylase activity"/>
    <property type="evidence" value="ECO:0007669"/>
    <property type="project" value="TreeGrafter"/>
</dbReference>
<gene>
    <name evidence="2" type="ORF">A9Q02_18495</name>
</gene>
<reference evidence="2 3" key="1">
    <citation type="submission" date="2016-05" db="EMBL/GenBank/DDBJ databases">
        <authorList>
            <person name="Lavstsen T."/>
            <person name="Jespersen J.S."/>
        </authorList>
    </citation>
    <scope>NUCLEOTIDE SEQUENCE [LARGE SCALE GENOMIC DNA]</scope>
    <source>
        <strain evidence="2 3">B7-9</strain>
    </source>
</reference>
<dbReference type="Gene3D" id="3.20.20.80">
    <property type="entry name" value="Glycosidases"/>
    <property type="match status" value="1"/>
</dbReference>
<evidence type="ECO:0000313" key="3">
    <source>
        <dbReference type="Proteomes" id="UP000220922"/>
    </source>
</evidence>
<dbReference type="PANTHER" id="PTHR10357">
    <property type="entry name" value="ALPHA-AMYLASE FAMILY MEMBER"/>
    <property type="match status" value="1"/>
</dbReference>
<evidence type="ECO:0000313" key="2">
    <source>
        <dbReference type="EMBL" id="PDV97390.1"/>
    </source>
</evidence>
<dbReference type="PANTHER" id="PTHR10357:SF179">
    <property type="entry name" value="NEUTRAL AND BASIC AMINO ACID TRANSPORT PROTEIN RBAT"/>
    <property type="match status" value="1"/>
</dbReference>
<protein>
    <recommendedName>
        <fullName evidence="1">Glycosyl hydrolase family 13 catalytic domain-containing protein</fullName>
    </recommendedName>
</protein>
<keyword evidence="3" id="KW-1185">Reference proteome</keyword>
<dbReference type="AlphaFoldDB" id="A0A2H3L575"/>
<dbReference type="EMBL" id="LYXE01000148">
    <property type="protein sequence ID" value="PDV97390.1"/>
    <property type="molecule type" value="Genomic_DNA"/>
</dbReference>
<dbReference type="SUPFAM" id="SSF51445">
    <property type="entry name" value="(Trans)glycosidases"/>
    <property type="match status" value="1"/>
</dbReference>
<organism evidence="2 3">
    <name type="scientific">Candidatus Chloroploca asiatica</name>
    <dbReference type="NCBI Taxonomy" id="1506545"/>
    <lineage>
        <taxon>Bacteria</taxon>
        <taxon>Bacillati</taxon>
        <taxon>Chloroflexota</taxon>
        <taxon>Chloroflexia</taxon>
        <taxon>Chloroflexales</taxon>
        <taxon>Chloroflexineae</taxon>
        <taxon>Oscillochloridaceae</taxon>
        <taxon>Candidatus Chloroploca</taxon>
    </lineage>
</organism>
<dbReference type="InterPro" id="IPR006047">
    <property type="entry name" value="GH13_cat_dom"/>
</dbReference>
<dbReference type="Pfam" id="PF00128">
    <property type="entry name" value="Alpha-amylase"/>
    <property type="match status" value="1"/>
</dbReference>